<comment type="similarity">
    <text evidence="2">Belongs to the archaeal/bacterial/fungal opsin family.</text>
</comment>
<accession>A0A8H8UAY1</accession>
<keyword evidence="6" id="KW-0681">Retinal protein</keyword>
<keyword evidence="9 12" id="KW-0472">Membrane</keyword>
<feature type="region of interest" description="Disordered" evidence="11">
    <location>
        <begin position="279"/>
        <end position="317"/>
    </location>
</feature>
<evidence type="ECO:0000256" key="3">
    <source>
        <dbReference type="ARBA" id="ARBA00022543"/>
    </source>
</evidence>
<feature type="compositionally biased region" description="Basic and acidic residues" evidence="11">
    <location>
        <begin position="287"/>
        <end position="296"/>
    </location>
</feature>
<dbReference type="GO" id="GO:0005783">
    <property type="term" value="C:endoplasmic reticulum"/>
    <property type="evidence" value="ECO:0007669"/>
    <property type="project" value="TreeGrafter"/>
</dbReference>
<dbReference type="OrthoDB" id="536545at2759"/>
<evidence type="ECO:0000313" key="14">
    <source>
        <dbReference type="Proteomes" id="UP000443090"/>
    </source>
</evidence>
<dbReference type="Pfam" id="PF01036">
    <property type="entry name" value="Bac_rhodopsin"/>
    <property type="match status" value="1"/>
</dbReference>
<keyword evidence="14" id="KW-1185">Reference proteome</keyword>
<evidence type="ECO:0000256" key="6">
    <source>
        <dbReference type="ARBA" id="ARBA00022925"/>
    </source>
</evidence>
<keyword evidence="8" id="KW-0157">Chromophore</keyword>
<dbReference type="PANTHER" id="PTHR28286">
    <property type="match status" value="1"/>
</dbReference>
<feature type="transmembrane region" description="Helical" evidence="12">
    <location>
        <begin position="235"/>
        <end position="255"/>
    </location>
</feature>
<dbReference type="GO" id="GO:0005216">
    <property type="term" value="F:monoatomic ion channel activity"/>
    <property type="evidence" value="ECO:0007669"/>
    <property type="project" value="InterPro"/>
</dbReference>
<dbReference type="InterPro" id="IPR001425">
    <property type="entry name" value="Arc/bac/fun_rhodopsins"/>
</dbReference>
<feature type="transmembrane region" description="Helical" evidence="12">
    <location>
        <begin position="166"/>
        <end position="189"/>
    </location>
</feature>
<name>A0A8H8UAY1_9HELO</name>
<dbReference type="Proteomes" id="UP000443090">
    <property type="component" value="Unassembled WGS sequence"/>
</dbReference>
<dbReference type="GO" id="GO:0007602">
    <property type="term" value="P:phototransduction"/>
    <property type="evidence" value="ECO:0007669"/>
    <property type="project" value="UniProtKB-KW"/>
</dbReference>
<keyword evidence="5 12" id="KW-0812">Transmembrane</keyword>
<keyword evidence="3" id="KW-0600">Photoreceptor protein</keyword>
<protein>
    <submittedName>
        <fullName evidence="13">Protein FDD123</fullName>
    </submittedName>
</protein>
<keyword evidence="4" id="KW-0716">Sensory transduction</keyword>
<keyword evidence="7 12" id="KW-1133">Transmembrane helix</keyword>
<feature type="transmembrane region" description="Helical" evidence="12">
    <location>
        <begin position="140"/>
        <end position="160"/>
    </location>
</feature>
<sequence>MALQPRAGNDALNVNPNMFNYYRSSDINITTHGSDWYWAVTAVMAAATIAFIATSFTVSRERRIFHYITAAITMTATIAYFTMASNLGYTPIAVEFQRSSPKVAGITREIFYVRYIDWFVTTPLLLLDLLLTAGMPWPTILYTIFLDEVMVITGLVGALVASSYKWGYFVIAMLALMGIAYNVVIVGLAHSRALGSTVNRTFMICGVWTIFLWFVYPIAWGLSEGGNIIAPDSEAVFYGVLDILAKPVFGAMLIIGHRNIDPATLGLHVRDYQTPPYNNAHANGRHIGSETEKDGVPAHNNHGVLQGSGSDANATTGIVGTHANQSAVGQTV</sequence>
<dbReference type="PROSITE" id="PS00950">
    <property type="entry name" value="BACTERIAL_OPSIN_1"/>
    <property type="match status" value="1"/>
</dbReference>
<feature type="transmembrane region" description="Helical" evidence="12">
    <location>
        <begin position="201"/>
        <end position="223"/>
    </location>
</feature>
<feature type="compositionally biased region" description="Polar residues" evidence="11">
    <location>
        <begin position="307"/>
        <end position="317"/>
    </location>
</feature>
<comment type="subcellular location">
    <subcellularLocation>
        <location evidence="1">Membrane</location>
        <topology evidence="1">Multi-pass membrane protein</topology>
    </subcellularLocation>
</comment>
<dbReference type="AlphaFoldDB" id="A0A8H8UAY1"/>
<evidence type="ECO:0000256" key="2">
    <source>
        <dbReference type="ARBA" id="ARBA00008130"/>
    </source>
</evidence>
<dbReference type="EMBL" id="QGMI01000688">
    <property type="protein sequence ID" value="TVY37641.1"/>
    <property type="molecule type" value="Genomic_DNA"/>
</dbReference>
<evidence type="ECO:0000256" key="1">
    <source>
        <dbReference type="ARBA" id="ARBA00004141"/>
    </source>
</evidence>
<dbReference type="Gene3D" id="1.20.1070.10">
    <property type="entry name" value="Rhodopsin 7-helix transmembrane proteins"/>
    <property type="match status" value="1"/>
</dbReference>
<organism evidence="13 14">
    <name type="scientific">Lachnellula occidentalis</name>
    <dbReference type="NCBI Taxonomy" id="215460"/>
    <lineage>
        <taxon>Eukaryota</taxon>
        <taxon>Fungi</taxon>
        <taxon>Dikarya</taxon>
        <taxon>Ascomycota</taxon>
        <taxon>Pezizomycotina</taxon>
        <taxon>Leotiomycetes</taxon>
        <taxon>Helotiales</taxon>
        <taxon>Lachnaceae</taxon>
        <taxon>Lachnellula</taxon>
    </lineage>
</organism>
<evidence type="ECO:0000256" key="5">
    <source>
        <dbReference type="ARBA" id="ARBA00022692"/>
    </source>
</evidence>
<dbReference type="CDD" id="cd15239">
    <property type="entry name" value="7tm_YRO2_fungal-like"/>
    <property type="match status" value="1"/>
</dbReference>
<dbReference type="InterPro" id="IPR043476">
    <property type="entry name" value="Yro2-like_7TM"/>
</dbReference>
<dbReference type="SUPFAM" id="SSF81321">
    <property type="entry name" value="Family A G protein-coupled receptor-like"/>
    <property type="match status" value="1"/>
</dbReference>
<dbReference type="PRINTS" id="PR00251">
    <property type="entry name" value="BACTRLOPSIN"/>
</dbReference>
<comment type="caution">
    <text evidence="13">The sequence shown here is derived from an EMBL/GenBank/DDBJ whole genome shotgun (WGS) entry which is preliminary data.</text>
</comment>
<dbReference type="GO" id="GO:0005886">
    <property type="term" value="C:plasma membrane"/>
    <property type="evidence" value="ECO:0007669"/>
    <property type="project" value="TreeGrafter"/>
</dbReference>
<evidence type="ECO:0000256" key="11">
    <source>
        <dbReference type="SAM" id="MobiDB-lite"/>
    </source>
</evidence>
<reference evidence="13 14" key="1">
    <citation type="submission" date="2018-05" db="EMBL/GenBank/DDBJ databases">
        <title>Genome sequencing and assembly of the regulated plant pathogen Lachnellula willkommii and related sister species for the development of diagnostic species identification markers.</title>
        <authorList>
            <person name="Giroux E."/>
            <person name="Bilodeau G."/>
        </authorList>
    </citation>
    <scope>NUCLEOTIDE SEQUENCE [LARGE SCALE GENOMIC DNA]</scope>
    <source>
        <strain evidence="13 14">CBS 160.35</strain>
    </source>
</reference>
<evidence type="ECO:0000256" key="10">
    <source>
        <dbReference type="ARBA" id="ARBA00023170"/>
    </source>
</evidence>
<evidence type="ECO:0000313" key="13">
    <source>
        <dbReference type="EMBL" id="TVY37641.1"/>
    </source>
</evidence>
<evidence type="ECO:0000256" key="9">
    <source>
        <dbReference type="ARBA" id="ARBA00023136"/>
    </source>
</evidence>
<evidence type="ECO:0000256" key="7">
    <source>
        <dbReference type="ARBA" id="ARBA00022989"/>
    </source>
</evidence>
<evidence type="ECO:0000256" key="12">
    <source>
        <dbReference type="SAM" id="Phobius"/>
    </source>
</evidence>
<dbReference type="InterPro" id="IPR018229">
    <property type="entry name" value="Rhodopsin_retinal_BS"/>
</dbReference>
<dbReference type="PROSITE" id="PS00327">
    <property type="entry name" value="BACTERIAL_OPSIN_RET"/>
    <property type="match status" value="1"/>
</dbReference>
<feature type="transmembrane region" description="Helical" evidence="12">
    <location>
        <begin position="36"/>
        <end position="57"/>
    </location>
</feature>
<proteinExistence type="inferred from homology"/>
<dbReference type="PANTHER" id="PTHR28286:SF1">
    <property type="entry name" value="30 KDA HEAT SHOCK PROTEIN-RELATED"/>
    <property type="match status" value="1"/>
</dbReference>
<evidence type="ECO:0000256" key="8">
    <source>
        <dbReference type="ARBA" id="ARBA00022991"/>
    </source>
</evidence>
<feature type="transmembrane region" description="Helical" evidence="12">
    <location>
        <begin position="115"/>
        <end position="133"/>
    </location>
</feature>
<feature type="transmembrane region" description="Helical" evidence="12">
    <location>
        <begin position="64"/>
        <end position="83"/>
    </location>
</feature>
<gene>
    <name evidence="13" type="primary">FDD123_0</name>
    <name evidence="13" type="ORF">LOCC1_G007250</name>
</gene>
<evidence type="ECO:0000256" key="4">
    <source>
        <dbReference type="ARBA" id="ARBA00022606"/>
    </source>
</evidence>
<dbReference type="SMART" id="SM01021">
    <property type="entry name" value="Bac_rhodopsin"/>
    <property type="match status" value="1"/>
</dbReference>
<keyword evidence="10" id="KW-0675">Receptor</keyword>
<dbReference type="GO" id="GO:0009881">
    <property type="term" value="F:photoreceptor activity"/>
    <property type="evidence" value="ECO:0007669"/>
    <property type="project" value="UniProtKB-KW"/>
</dbReference>
<dbReference type="FunFam" id="1.20.1070.10:FF:000160">
    <property type="entry name" value="Related to Opsin-1"/>
    <property type="match status" value="1"/>
</dbReference>